<feature type="transmembrane region" description="Helical" evidence="1">
    <location>
        <begin position="116"/>
        <end position="135"/>
    </location>
</feature>
<evidence type="ECO:0000313" key="3">
    <source>
        <dbReference type="Proteomes" id="UP001652564"/>
    </source>
</evidence>
<proteinExistence type="predicted"/>
<dbReference type="Proteomes" id="UP001652564">
    <property type="component" value="Unassembled WGS sequence"/>
</dbReference>
<keyword evidence="1" id="KW-0472">Membrane</keyword>
<accession>A0ABT2ZK34</accession>
<name>A0ABT2ZK34_9RHOB</name>
<feature type="transmembrane region" description="Helical" evidence="1">
    <location>
        <begin position="413"/>
        <end position="437"/>
    </location>
</feature>
<feature type="transmembrane region" description="Helical" evidence="1">
    <location>
        <begin position="474"/>
        <end position="493"/>
    </location>
</feature>
<feature type="transmembrane region" description="Helical" evidence="1">
    <location>
        <begin position="449"/>
        <end position="468"/>
    </location>
</feature>
<keyword evidence="3" id="KW-1185">Reference proteome</keyword>
<feature type="transmembrane region" description="Helical" evidence="1">
    <location>
        <begin position="147"/>
        <end position="168"/>
    </location>
</feature>
<evidence type="ECO:0000256" key="1">
    <source>
        <dbReference type="SAM" id="Phobius"/>
    </source>
</evidence>
<feature type="transmembrane region" description="Helical" evidence="1">
    <location>
        <begin position="195"/>
        <end position="228"/>
    </location>
</feature>
<evidence type="ECO:0000313" key="2">
    <source>
        <dbReference type="EMBL" id="MCV2871489.1"/>
    </source>
</evidence>
<feature type="transmembrane region" description="Helical" evidence="1">
    <location>
        <begin position="20"/>
        <end position="38"/>
    </location>
</feature>
<gene>
    <name evidence="2" type="ORF">OEZ71_04180</name>
</gene>
<sequence>MAMATGNGQIAGRSSGLGSALWIVAAVIACLSVLAVNGRPLFYFDTVGYISQGHSGLKKLGIVGESPLAGRIKDVATNTPDASEIDAAQTVDGSRSTVYALVSGALARLGALEGLIAMNVIAVLLAVWLPMRIAARRWGLHMSVAQAVSVPVIVASLGSLPFFVSYLMPDTFAPVLILTIGTITVFGRQMTVWEMLLAVALGSFAIVAHLSHLAIATVMIPVVALVALVLSRRRWWLAPALVLIMVGIGFAEQSVLRSAAKSVANSEVVIKPYITARIIEDGPGLSYLDAHCPDDTIPTCKLHAALQLSDDPFRITASHIVFETSERLGSFRLMTAEDQRIVADDQIGFFFEVLADQPIALTLAFLKNTLIQSGWTSVDMTLQNEPIIAQHAGVSGLMSGAFEHGRLTRDIGWLVPVTTAHHALYILSLLVIVALVLLPHRVPREIKALAIMVLLGVLANALVCGGISQPATRYGARVIWLLPLVATILAIFARRSRQFEAPGEGRV</sequence>
<reference evidence="2 3" key="1">
    <citation type="submission" date="2022-10" db="EMBL/GenBank/DDBJ databases">
        <title>Defluviimonas sp. nov., isolated from ocean surface sediments.</title>
        <authorList>
            <person name="He W."/>
            <person name="Wang L."/>
            <person name="Zhang D.-F."/>
        </authorList>
    </citation>
    <scope>NUCLEOTIDE SEQUENCE [LARGE SCALE GENOMIC DNA]</scope>
    <source>
        <strain evidence="2 3">WL0050</strain>
    </source>
</reference>
<protein>
    <recommendedName>
        <fullName evidence="4">Transmembrane protein</fullName>
    </recommendedName>
</protein>
<evidence type="ECO:0008006" key="4">
    <source>
        <dbReference type="Google" id="ProtNLM"/>
    </source>
</evidence>
<comment type="caution">
    <text evidence="2">The sequence shown here is derived from an EMBL/GenBank/DDBJ whole genome shotgun (WGS) entry which is preliminary data.</text>
</comment>
<keyword evidence="1" id="KW-0812">Transmembrane</keyword>
<dbReference type="EMBL" id="JAOWKZ010000001">
    <property type="protein sequence ID" value="MCV2871489.1"/>
    <property type="molecule type" value="Genomic_DNA"/>
</dbReference>
<organism evidence="2 3">
    <name type="scientific">Albidovulum litorale</name>
    <dbReference type="NCBI Taxonomy" id="2984134"/>
    <lineage>
        <taxon>Bacteria</taxon>
        <taxon>Pseudomonadati</taxon>
        <taxon>Pseudomonadota</taxon>
        <taxon>Alphaproteobacteria</taxon>
        <taxon>Rhodobacterales</taxon>
        <taxon>Paracoccaceae</taxon>
        <taxon>Albidovulum</taxon>
    </lineage>
</organism>
<keyword evidence="1" id="KW-1133">Transmembrane helix</keyword>
<dbReference type="RefSeq" id="WP_263738658.1">
    <property type="nucleotide sequence ID" value="NZ_JAOWKZ010000001.1"/>
</dbReference>